<feature type="modified residue" description="N6-(pyridoxal phosphate)lysine" evidence="5">
    <location>
        <position position="51"/>
    </location>
</feature>
<protein>
    <submittedName>
        <fullName evidence="6">Putative 1-aminocyclopropane-1-carboxylate deaminase</fullName>
        <ecNumber evidence="6">3.5.99.7</ecNumber>
    </submittedName>
</protein>
<evidence type="ECO:0000256" key="1">
    <source>
        <dbReference type="ARBA" id="ARBA00001933"/>
    </source>
</evidence>
<evidence type="ECO:0000313" key="6">
    <source>
        <dbReference type="EMBL" id="CRX39124.1"/>
    </source>
</evidence>
<dbReference type="GO" id="GO:0019148">
    <property type="term" value="F:D-cysteine desulfhydrase activity"/>
    <property type="evidence" value="ECO:0007669"/>
    <property type="project" value="TreeGrafter"/>
</dbReference>
<dbReference type="EC" id="3.5.99.7" evidence="6"/>
<dbReference type="PANTHER" id="PTHR43780:SF7">
    <property type="entry name" value="D-CYSTEINE DESULFHYDRASE 2, MITOCHONDRIAL"/>
    <property type="match status" value="1"/>
</dbReference>
<proteinExistence type="inferred from homology"/>
<feature type="active site" description="Nucleophile" evidence="4">
    <location>
        <position position="78"/>
    </location>
</feature>
<evidence type="ECO:0000256" key="2">
    <source>
        <dbReference type="ARBA" id="ARBA00008639"/>
    </source>
</evidence>
<organism evidence="6 7">
    <name type="scientific">Estrella lausannensis</name>
    <dbReference type="NCBI Taxonomy" id="483423"/>
    <lineage>
        <taxon>Bacteria</taxon>
        <taxon>Pseudomonadati</taxon>
        <taxon>Chlamydiota</taxon>
        <taxon>Chlamydiia</taxon>
        <taxon>Parachlamydiales</taxon>
        <taxon>Candidatus Criblamydiaceae</taxon>
        <taxon>Estrella</taxon>
    </lineage>
</organism>
<dbReference type="Proteomes" id="UP000220251">
    <property type="component" value="Unassembled WGS sequence"/>
</dbReference>
<evidence type="ECO:0000256" key="4">
    <source>
        <dbReference type="PIRSR" id="PIRSR006278-1"/>
    </source>
</evidence>
<gene>
    <name evidence="6" type="ORF">ELAC_1799</name>
</gene>
<reference evidence="7" key="1">
    <citation type="submission" date="2015-06" db="EMBL/GenBank/DDBJ databases">
        <authorList>
            <person name="Bertelli C."/>
        </authorList>
    </citation>
    <scope>NUCLEOTIDE SEQUENCE [LARGE SCALE GENOMIC DNA]</scope>
    <source>
        <strain evidence="7">CRIB-30</strain>
    </source>
</reference>
<evidence type="ECO:0000256" key="5">
    <source>
        <dbReference type="PIRSR" id="PIRSR006278-2"/>
    </source>
</evidence>
<dbReference type="EMBL" id="CWGJ01000025">
    <property type="protein sequence ID" value="CRX39124.1"/>
    <property type="molecule type" value="Genomic_DNA"/>
</dbReference>
<comment type="similarity">
    <text evidence="2">Belongs to the ACC deaminase/D-cysteine desulfhydrase family.</text>
</comment>
<dbReference type="GO" id="GO:0008660">
    <property type="term" value="F:1-aminocyclopropane-1-carboxylate deaminase activity"/>
    <property type="evidence" value="ECO:0007669"/>
    <property type="project" value="UniProtKB-EC"/>
</dbReference>
<evidence type="ECO:0000313" key="7">
    <source>
        <dbReference type="Proteomes" id="UP000220251"/>
    </source>
</evidence>
<dbReference type="InterPro" id="IPR036052">
    <property type="entry name" value="TrpB-like_PALP_sf"/>
</dbReference>
<dbReference type="PANTHER" id="PTHR43780">
    <property type="entry name" value="1-AMINOCYCLOPROPANE-1-CARBOXYLATE DEAMINASE-RELATED"/>
    <property type="match status" value="1"/>
</dbReference>
<name>A0A0H5DTF9_9BACT</name>
<dbReference type="SUPFAM" id="SSF53686">
    <property type="entry name" value="Tryptophan synthase beta subunit-like PLP-dependent enzymes"/>
    <property type="match status" value="1"/>
</dbReference>
<accession>A0A0H5DTF9</accession>
<evidence type="ECO:0000256" key="3">
    <source>
        <dbReference type="ARBA" id="ARBA00022898"/>
    </source>
</evidence>
<dbReference type="PIRSF" id="PIRSF006278">
    <property type="entry name" value="ACCD_DCysDesulf"/>
    <property type="match status" value="1"/>
</dbReference>
<keyword evidence="3 5" id="KW-0663">Pyridoxal phosphate</keyword>
<dbReference type="Gene3D" id="3.40.50.1100">
    <property type="match status" value="2"/>
</dbReference>
<dbReference type="InterPro" id="IPR027278">
    <property type="entry name" value="ACCD_DCysDesulf"/>
</dbReference>
<keyword evidence="6" id="KW-0378">Hydrolase</keyword>
<keyword evidence="7" id="KW-1185">Reference proteome</keyword>
<sequence length="337" mass="37240">MNILNELTGKFPQEDYPKESRIHPIAGTHPVKGTWYIKREDELGFFTAGGKIRKWRTLVPSLVSKGVDTALLIGSSQSNNVLGLSLLLIEKGIRPLPILLNSKDPLPRGNRLFLELTVGSRQLLFVEREEWHRVEEIALSLQRKLSAEGCKAEVIPEGSYLTEAFFGALTLAADILRNEVERGCSFNHIFIEAGTGLQAIALILGLAAASHPGSVSVLLLADKEEIFLEKLEKWRLVLEEVSGIRLCSSSMHFSLFRPRTQKAFKPISGKGWEGLVSFAQSSGVWTDPVYSSRLFAEAFSEGKTKEMEGDILVIHSGGLSSLFGFEKELRACLPSCD</sequence>
<dbReference type="AlphaFoldDB" id="A0A0H5DTF9"/>
<comment type="cofactor">
    <cofactor evidence="1">
        <name>pyridoxal 5'-phosphate</name>
        <dbReference type="ChEBI" id="CHEBI:597326"/>
    </cofactor>
</comment>